<protein>
    <submittedName>
        <fullName evidence="1">Uncharacterized protein</fullName>
    </submittedName>
</protein>
<sequence>MTCDLLRKPFYLALTSYRSSSPAVVMVCGAVVLEGSNVVHTDSAEVAPGTIRETSTSTSAGMSSTPATLWRGPRARSIHGSSVRKLVDCADEDHHSSIYPASALKLPLAAPAPIQDLCQQELEPPLMLCPCAQTTSLSTFCPTPAQRDLSHQLYVPFSSLSQQEIGPNPSCTKVPDNLWDASQNGECGLSSPKGRTLKFIARYKKIF</sequence>
<dbReference type="Proteomes" id="UP000551758">
    <property type="component" value="Unassembled WGS sequence"/>
</dbReference>
<comment type="caution">
    <text evidence="1">The sequence shown here is derived from an EMBL/GenBank/DDBJ whole genome shotgun (WGS) entry which is preliminary data.</text>
</comment>
<reference evidence="1 2" key="1">
    <citation type="journal article" date="2020" name="Mol. Biol. Evol.">
        <title>Interspecific Gene Flow and the Evolution of Specialization in Black and White Rhinoceros.</title>
        <authorList>
            <person name="Moodley Y."/>
            <person name="Westbury M.V."/>
            <person name="Russo I.M."/>
            <person name="Gopalakrishnan S."/>
            <person name="Rakotoarivelo A."/>
            <person name="Olsen R.A."/>
            <person name="Prost S."/>
            <person name="Tunstall T."/>
            <person name="Ryder O.A."/>
            <person name="Dalen L."/>
            <person name="Bruford M.W."/>
        </authorList>
    </citation>
    <scope>NUCLEOTIDE SEQUENCE [LARGE SCALE GENOMIC DNA]</scope>
    <source>
        <strain evidence="1">SBR-YM</strain>
        <tissue evidence="1">Skin</tissue>
    </source>
</reference>
<evidence type="ECO:0000313" key="2">
    <source>
        <dbReference type="Proteomes" id="UP000551758"/>
    </source>
</evidence>
<dbReference type="AlphaFoldDB" id="A0A7J7EZW3"/>
<keyword evidence="2" id="KW-1185">Reference proteome</keyword>
<dbReference type="EMBL" id="JACDTQ010001694">
    <property type="protein sequence ID" value="KAF5921350.1"/>
    <property type="molecule type" value="Genomic_DNA"/>
</dbReference>
<accession>A0A7J7EZW3</accession>
<evidence type="ECO:0000313" key="1">
    <source>
        <dbReference type="EMBL" id="KAF5921350.1"/>
    </source>
</evidence>
<gene>
    <name evidence="1" type="ORF">HPG69_019399</name>
</gene>
<name>A0A7J7EZW3_DICBM</name>
<organism evidence="1 2">
    <name type="scientific">Diceros bicornis minor</name>
    <name type="common">South-central black rhinoceros</name>
    <dbReference type="NCBI Taxonomy" id="77932"/>
    <lineage>
        <taxon>Eukaryota</taxon>
        <taxon>Metazoa</taxon>
        <taxon>Chordata</taxon>
        <taxon>Craniata</taxon>
        <taxon>Vertebrata</taxon>
        <taxon>Euteleostomi</taxon>
        <taxon>Mammalia</taxon>
        <taxon>Eutheria</taxon>
        <taxon>Laurasiatheria</taxon>
        <taxon>Perissodactyla</taxon>
        <taxon>Rhinocerotidae</taxon>
        <taxon>Diceros</taxon>
    </lineage>
</organism>
<proteinExistence type="predicted"/>